<comment type="function">
    <text evidence="6">Catalyzes the decarboxylation of 3-oxo-tetronate 4-phosphate to dihydroxyacetone phosphate (DHAP) and CO(2).</text>
</comment>
<organism evidence="12 13">
    <name type="scientific">Nocardioides immobilis</name>
    <dbReference type="NCBI Taxonomy" id="2049295"/>
    <lineage>
        <taxon>Bacteria</taxon>
        <taxon>Bacillati</taxon>
        <taxon>Actinomycetota</taxon>
        <taxon>Actinomycetes</taxon>
        <taxon>Propionibacteriales</taxon>
        <taxon>Nocardioidaceae</taxon>
        <taxon>Nocardioides</taxon>
    </lineage>
</organism>
<evidence type="ECO:0000256" key="3">
    <source>
        <dbReference type="ARBA" id="ARBA00022833"/>
    </source>
</evidence>
<keyword evidence="3" id="KW-0862">Zinc</keyword>
<protein>
    <recommendedName>
        <fullName evidence="8">3-oxo-tetronate 4-phosphate decarboxylase</fullName>
        <ecNumber evidence="7">4.1.1.104</ecNumber>
    </recommendedName>
</protein>
<dbReference type="GO" id="GO:0016832">
    <property type="term" value="F:aldehyde-lyase activity"/>
    <property type="evidence" value="ECO:0007669"/>
    <property type="project" value="InterPro"/>
</dbReference>
<dbReference type="GO" id="GO:0005829">
    <property type="term" value="C:cytosol"/>
    <property type="evidence" value="ECO:0007669"/>
    <property type="project" value="TreeGrafter"/>
</dbReference>
<comment type="caution">
    <text evidence="12">The sequence shown here is derived from an EMBL/GenBank/DDBJ whole genome shotgun (WGS) entry which is preliminary data.</text>
</comment>
<dbReference type="OrthoDB" id="9786287at2"/>
<evidence type="ECO:0000256" key="7">
    <source>
        <dbReference type="ARBA" id="ARBA00044772"/>
    </source>
</evidence>
<evidence type="ECO:0000256" key="9">
    <source>
        <dbReference type="ARBA" id="ARBA00047520"/>
    </source>
</evidence>
<dbReference type="InterPro" id="IPR050013">
    <property type="entry name" value="OtnC"/>
</dbReference>
<sequence>MSAHEDTIRAASEVIAELGASIFARGLTPGRTGNLSCRIEDEIVVTPTGVSLGSLDPCRLAIIDLAGRPVRGGKPSKEAVMHAALYRARPAARGVVHLHSTHAVAVSCLADIDGRSALPPLTAYFVMRVGRLPLVPYFAPGDPALSVAVEETAREHHAMLLANHGSIVVAEDLLSAADAAEEIEETARLWLLLREQRTRPLADAQLTALAERRQA</sequence>
<evidence type="ECO:0000313" key="12">
    <source>
        <dbReference type="EMBL" id="RHW27086.1"/>
    </source>
</evidence>
<dbReference type="AlphaFoldDB" id="A0A417Y3C7"/>
<proteinExistence type="predicted"/>
<dbReference type="RefSeq" id="WP_118925184.1">
    <property type="nucleotide sequence ID" value="NZ_QXGH01000014.1"/>
</dbReference>
<dbReference type="EC" id="4.1.1.104" evidence="7"/>
<dbReference type="Pfam" id="PF00596">
    <property type="entry name" value="Aldolase_II"/>
    <property type="match status" value="1"/>
</dbReference>
<keyword evidence="5" id="KW-0119">Carbohydrate metabolism</keyword>
<evidence type="ECO:0000259" key="11">
    <source>
        <dbReference type="SMART" id="SM01007"/>
    </source>
</evidence>
<dbReference type="SMART" id="SM01007">
    <property type="entry name" value="Aldolase_II"/>
    <property type="match status" value="1"/>
</dbReference>
<gene>
    <name evidence="12" type="ORF">D0Z08_10470</name>
</gene>
<dbReference type="PANTHER" id="PTHR22789:SF0">
    <property type="entry name" value="3-OXO-TETRONATE 4-PHOSPHATE DECARBOXYLASE-RELATED"/>
    <property type="match status" value="1"/>
</dbReference>
<keyword evidence="2" id="KW-0479">Metal-binding</keyword>
<dbReference type="SUPFAM" id="SSF53639">
    <property type="entry name" value="AraD/HMP-PK domain-like"/>
    <property type="match status" value="1"/>
</dbReference>
<name>A0A417Y3C7_9ACTN</name>
<dbReference type="Proteomes" id="UP000283644">
    <property type="component" value="Unassembled WGS sequence"/>
</dbReference>
<evidence type="ECO:0000256" key="8">
    <source>
        <dbReference type="ARBA" id="ARBA00044803"/>
    </source>
</evidence>
<dbReference type="InterPro" id="IPR050197">
    <property type="entry name" value="Aldolase_class_II_sugar_metab"/>
</dbReference>
<comment type="catalytic activity">
    <reaction evidence="9">
        <text>3-dehydro-4-O-phospho-D-erythronate + H(+) = dihydroxyacetone phosphate + CO2</text>
        <dbReference type="Rhea" id="RHEA:52416"/>
        <dbReference type="ChEBI" id="CHEBI:15378"/>
        <dbReference type="ChEBI" id="CHEBI:16526"/>
        <dbReference type="ChEBI" id="CHEBI:57642"/>
        <dbReference type="ChEBI" id="CHEBI:136593"/>
        <dbReference type="EC" id="4.1.1.104"/>
    </reaction>
</comment>
<feature type="domain" description="Class II aldolase/adducin N-terminal" evidence="11">
    <location>
        <begin position="13"/>
        <end position="191"/>
    </location>
</feature>
<dbReference type="Gene3D" id="3.40.225.10">
    <property type="entry name" value="Class II aldolase/adducin N-terminal domain"/>
    <property type="match status" value="1"/>
</dbReference>
<dbReference type="NCBIfam" id="NF043034">
    <property type="entry name" value="OxoTetrPhDc"/>
    <property type="match status" value="1"/>
</dbReference>
<evidence type="ECO:0000256" key="5">
    <source>
        <dbReference type="ARBA" id="ARBA00023277"/>
    </source>
</evidence>
<dbReference type="EMBL" id="QXGH01000014">
    <property type="protein sequence ID" value="RHW27086.1"/>
    <property type="molecule type" value="Genomic_DNA"/>
</dbReference>
<evidence type="ECO:0000256" key="2">
    <source>
        <dbReference type="ARBA" id="ARBA00022723"/>
    </source>
</evidence>
<evidence type="ECO:0000256" key="4">
    <source>
        <dbReference type="ARBA" id="ARBA00023239"/>
    </source>
</evidence>
<evidence type="ECO:0000256" key="1">
    <source>
        <dbReference type="ARBA" id="ARBA00001947"/>
    </source>
</evidence>
<dbReference type="InterPro" id="IPR001303">
    <property type="entry name" value="Aldolase_II/adducin_N"/>
</dbReference>
<keyword evidence="4" id="KW-0456">Lyase</keyword>
<dbReference type="InterPro" id="IPR036409">
    <property type="entry name" value="Aldolase_II/adducin_N_sf"/>
</dbReference>
<accession>A0A417Y3C7</accession>
<dbReference type="NCBIfam" id="NF006000">
    <property type="entry name" value="PRK08130.1"/>
    <property type="match status" value="1"/>
</dbReference>
<dbReference type="GO" id="GO:0019323">
    <property type="term" value="P:pentose catabolic process"/>
    <property type="evidence" value="ECO:0007669"/>
    <property type="project" value="InterPro"/>
</dbReference>
<keyword evidence="13" id="KW-1185">Reference proteome</keyword>
<dbReference type="GO" id="GO:0046872">
    <property type="term" value="F:metal ion binding"/>
    <property type="evidence" value="ECO:0007669"/>
    <property type="project" value="UniProtKB-KW"/>
</dbReference>
<evidence type="ECO:0000256" key="10">
    <source>
        <dbReference type="ARBA" id="ARBA00048603"/>
    </source>
</evidence>
<evidence type="ECO:0000313" key="13">
    <source>
        <dbReference type="Proteomes" id="UP000283644"/>
    </source>
</evidence>
<comment type="catalytic activity">
    <reaction evidence="10">
        <text>3-dehydro-4-O-phospho-L-erythronate + H(+) = dihydroxyacetone phosphate + CO2</text>
        <dbReference type="Rhea" id="RHEA:52404"/>
        <dbReference type="ChEBI" id="CHEBI:15378"/>
        <dbReference type="ChEBI" id="CHEBI:16526"/>
        <dbReference type="ChEBI" id="CHEBI:57642"/>
        <dbReference type="ChEBI" id="CHEBI:136592"/>
        <dbReference type="EC" id="4.1.1.104"/>
    </reaction>
</comment>
<comment type="cofactor">
    <cofactor evidence="1">
        <name>Zn(2+)</name>
        <dbReference type="ChEBI" id="CHEBI:29105"/>
    </cofactor>
</comment>
<evidence type="ECO:0000256" key="6">
    <source>
        <dbReference type="ARBA" id="ARBA00044745"/>
    </source>
</evidence>
<reference evidence="12 13" key="1">
    <citation type="submission" date="2018-09" db="EMBL/GenBank/DDBJ databases">
        <title>Genome sequencing of Nocardioides immobilis CCTCC AB 2017083 for comparison to Nocardioides silvaticus.</title>
        <authorList>
            <person name="Li C."/>
            <person name="Wang G."/>
        </authorList>
    </citation>
    <scope>NUCLEOTIDE SEQUENCE [LARGE SCALE GENOMIC DNA]</scope>
    <source>
        <strain evidence="12 13">CCTCC AB 2017083</strain>
    </source>
</reference>
<dbReference type="PANTHER" id="PTHR22789">
    <property type="entry name" value="FUCULOSE PHOSPHATE ALDOLASE"/>
    <property type="match status" value="1"/>
</dbReference>